<dbReference type="Pfam" id="PF01336">
    <property type="entry name" value="tRNA_anti-codon"/>
    <property type="match status" value="1"/>
</dbReference>
<evidence type="ECO:0000256" key="2">
    <source>
        <dbReference type="ARBA" id="ARBA00022598"/>
    </source>
</evidence>
<keyword evidence="4 6" id="KW-0547">Nucleotide-binding</keyword>
<feature type="domain" description="TiaS C-terminal zinc ribbon" evidence="10">
    <location>
        <begin position="353"/>
        <end position="394"/>
    </location>
</feature>
<evidence type="ECO:0000313" key="11">
    <source>
        <dbReference type="EMBL" id="MEJ8542402.1"/>
    </source>
</evidence>
<comment type="subcellular location">
    <subcellularLocation>
        <location evidence="6">Cytoplasm</location>
    </subcellularLocation>
</comment>
<dbReference type="CDD" id="cd04482">
    <property type="entry name" value="RPA2_OBF_like"/>
    <property type="match status" value="1"/>
</dbReference>
<dbReference type="Proteomes" id="UP001369247">
    <property type="component" value="Unassembled WGS sequence"/>
</dbReference>
<comment type="function">
    <text evidence="6">ATP-dependent agmatine transferase that catalyzes the formation of 2-agmatinylcytidine (agm2C) at the wobble position (C34) of tRNA(Ile2), converting the codon specificity from AUG to AUA.</text>
</comment>
<evidence type="ECO:0000256" key="4">
    <source>
        <dbReference type="ARBA" id="ARBA00022741"/>
    </source>
</evidence>
<evidence type="ECO:0000256" key="6">
    <source>
        <dbReference type="HAMAP-Rule" id="MF_01892"/>
    </source>
</evidence>
<proteinExistence type="inferred from homology"/>
<dbReference type="Gene3D" id="3.30.70.2200">
    <property type="match status" value="1"/>
</dbReference>
<dbReference type="PANTHER" id="PTHR40705:SF2">
    <property type="entry name" value="DUF1743 DOMAIN-CONTAINING PROTEIN"/>
    <property type="match status" value="1"/>
</dbReference>
<reference evidence="11 12" key="1">
    <citation type="submission" date="2023-12" db="EMBL/GenBank/DDBJ databases">
        <title>Phenotypic and Genomic Characterization of Methanothermobacter wolfeii Strain BSEL, a CO2-Capturing Archaeon with Minimal Nutrient Requirements.</title>
        <authorList>
            <person name="Ale Enriquez F."/>
            <person name="Ahring B.K."/>
        </authorList>
    </citation>
    <scope>NUCLEOTIDE SEQUENCE [LARGE SCALE GENOMIC DNA]</scope>
    <source>
        <strain evidence="11 12">BSEL-1</strain>
    </source>
</reference>
<keyword evidence="5 6" id="KW-0067">ATP-binding</keyword>
<organism evidence="11 12">
    <name type="scientific">Methanothermobacter wolfeii</name>
    <name type="common">Methanobacterium wolfei</name>
    <dbReference type="NCBI Taxonomy" id="145261"/>
    <lineage>
        <taxon>Archaea</taxon>
        <taxon>Methanobacteriati</taxon>
        <taxon>Methanobacteriota</taxon>
        <taxon>Methanomada group</taxon>
        <taxon>Methanobacteria</taxon>
        <taxon>Methanobacteriales</taxon>
        <taxon>Methanobacteriaceae</taxon>
        <taxon>Methanothermobacter</taxon>
    </lineage>
</organism>
<dbReference type="EMBL" id="JAXUHJ010000005">
    <property type="protein sequence ID" value="MEJ8542402.1"/>
    <property type="molecule type" value="Genomic_DNA"/>
</dbReference>
<comment type="caution">
    <text evidence="11">The sequence shown here is derived from an EMBL/GenBank/DDBJ whole genome shotgun (WGS) entry which is preliminary data.</text>
</comment>
<dbReference type="InterPro" id="IPR013696">
    <property type="entry name" value="TiaS_FLD"/>
</dbReference>
<name>A0ABU8TTK8_METWO</name>
<accession>A0ABU8TTK8</accession>
<dbReference type="PANTHER" id="PTHR40705">
    <property type="entry name" value="TRNA(ILE2) 2-AGMATINYLCYTIDINE SYNTHETASE TIAS"/>
    <property type="match status" value="1"/>
</dbReference>
<dbReference type="InterPro" id="IPR024913">
    <property type="entry name" value="tRNA_Ile2__agm2C_synt"/>
</dbReference>
<evidence type="ECO:0000256" key="1">
    <source>
        <dbReference type="ARBA" id="ARBA00022490"/>
    </source>
</evidence>
<protein>
    <recommendedName>
        <fullName evidence="6">tRNA(Ile2) 2-agmatinylcytidine synthetase TiaS</fullName>
        <shortName evidence="6">tRNA(Ile2)-agm2C synthetase</shortName>
        <ecNumber evidence="6">6.3.4.22</ecNumber>
    </recommendedName>
    <alternativeName>
        <fullName evidence="6">tRNA(Ile2) agmatidine synthetase</fullName>
    </alternativeName>
</protein>
<dbReference type="Gene3D" id="3.90.600.20">
    <property type="match status" value="1"/>
</dbReference>
<keyword evidence="2 6" id="KW-0436">Ligase</keyword>
<evidence type="ECO:0000259" key="7">
    <source>
        <dbReference type="Pfam" id="PF01336"/>
    </source>
</evidence>
<dbReference type="Pfam" id="PF08489">
    <property type="entry name" value="TiaS_FLD"/>
    <property type="match status" value="1"/>
</dbReference>
<keyword evidence="3 6" id="KW-0819">tRNA processing</keyword>
<sequence length="430" mass="48218">MCRIHVGIDDTDSPQGMCTTYVSCVIIQKLKSCGFSLEGYPRLIRLNPFAPHKTRGNGAVAFTVLAASSGELEVIRDLVLREVEGLAELENENTNPGVVFHTGEITHEMRDFSLRAIRSILKIDDARRVAEKAGAEVHGFKKGRGIIGALAAIGCPLDDRTYELLTYRVPENYGRPRRIDPDSVRRMDEITGDETFDNIDGDYLAIEPHTPCPILYGIRGESPEVLMKAMELVEVGEEIERFCIFETNQHTDQHIQEADRISEMEAFGCYRVSGRVRDTPRVIEGGHVFFTLADDSGEIECAAYEPTKDFRRVVLELVPGDVLTVYGGIGRHGTLNIEKMKLERAAELYVEENPLCTCGRRMKSAGRDKGFKCPSCGRRVRNSRKVKRVLERSLVEGYYEVPTCARRHLSKQLVRMGIRGCGVNKKPQHS</sequence>
<keyword evidence="1 6" id="KW-0963">Cytoplasm</keyword>
<evidence type="ECO:0000259" key="9">
    <source>
        <dbReference type="Pfam" id="PF22641"/>
    </source>
</evidence>
<evidence type="ECO:0000259" key="10">
    <source>
        <dbReference type="Pfam" id="PF23783"/>
    </source>
</evidence>
<dbReference type="InterPro" id="IPR004365">
    <property type="entry name" value="NA-bd_OB_tRNA"/>
</dbReference>
<dbReference type="Gene3D" id="2.40.50.1010">
    <property type="match status" value="1"/>
</dbReference>
<evidence type="ECO:0000313" key="12">
    <source>
        <dbReference type="Proteomes" id="UP001369247"/>
    </source>
</evidence>
<dbReference type="EC" id="6.3.4.22" evidence="6"/>
<dbReference type="InterPro" id="IPR053870">
    <property type="entry name" value="TiaS-like_TCKD"/>
</dbReference>
<comment type="similarity">
    <text evidence="6">Belongs to the TiaS family.</text>
</comment>
<evidence type="ECO:0000256" key="3">
    <source>
        <dbReference type="ARBA" id="ARBA00022694"/>
    </source>
</evidence>
<dbReference type="InterPro" id="IPR055394">
    <property type="entry name" value="Zn_ribbon_TiaS"/>
</dbReference>
<evidence type="ECO:0000256" key="5">
    <source>
        <dbReference type="ARBA" id="ARBA00022840"/>
    </source>
</evidence>
<comment type="catalytic activity">
    <reaction evidence="6">
        <text>cytidine(34) in tRNA(Ile2) + agmatine + ATP + H2O = 2-agmatinylcytidine(34) in tRNA(Ile2) + AMP + 2 phosphate + 2 H(+)</text>
        <dbReference type="Rhea" id="RHEA:43608"/>
        <dbReference type="Rhea" id="RHEA-COMP:10625"/>
        <dbReference type="Rhea" id="RHEA-COMP:10626"/>
        <dbReference type="ChEBI" id="CHEBI:15377"/>
        <dbReference type="ChEBI" id="CHEBI:15378"/>
        <dbReference type="ChEBI" id="CHEBI:30616"/>
        <dbReference type="ChEBI" id="CHEBI:43474"/>
        <dbReference type="ChEBI" id="CHEBI:58145"/>
        <dbReference type="ChEBI" id="CHEBI:82748"/>
        <dbReference type="ChEBI" id="CHEBI:83545"/>
        <dbReference type="ChEBI" id="CHEBI:456215"/>
        <dbReference type="EC" id="6.3.4.22"/>
    </reaction>
</comment>
<gene>
    <name evidence="6" type="primary">tiaS</name>
    <name evidence="11" type="ORF">U2150_02700</name>
</gene>
<dbReference type="Pfam" id="PF23783">
    <property type="entry name" value="Zn_ribbon_TiaS"/>
    <property type="match status" value="1"/>
</dbReference>
<evidence type="ECO:0000259" key="8">
    <source>
        <dbReference type="Pfam" id="PF08489"/>
    </source>
</evidence>
<dbReference type="GeneID" id="58978984"/>
<feature type="domain" description="TiaS FLD" evidence="8">
    <location>
        <begin position="143"/>
        <end position="254"/>
    </location>
</feature>
<feature type="domain" description="TiaS-like TCKD" evidence="9">
    <location>
        <begin position="6"/>
        <end position="75"/>
    </location>
</feature>
<dbReference type="HAMAP" id="MF_01892">
    <property type="entry name" value="tRNA_Ile2_agm2C_synt"/>
    <property type="match status" value="1"/>
</dbReference>
<feature type="domain" description="OB" evidence="7">
    <location>
        <begin position="271"/>
        <end position="332"/>
    </location>
</feature>
<dbReference type="Pfam" id="PF22641">
    <property type="entry name" value="TiaS_TCKD"/>
    <property type="match status" value="1"/>
</dbReference>
<dbReference type="RefSeq" id="WP_191216107.1">
    <property type="nucleotide sequence ID" value="NZ_JASEII010000003.1"/>
</dbReference>
<keyword evidence="12" id="KW-1185">Reference proteome</keyword>